<dbReference type="PANTHER" id="PTHR12834">
    <property type="entry name" value="SIGNAL RECOGNITION PARTICLE 9 KDA PROTEIN"/>
    <property type="match status" value="1"/>
</dbReference>
<dbReference type="Gene3D" id="3.30.720.10">
    <property type="entry name" value="Signal recognition particle alu RNA binding heterodimer, srp9/1"/>
    <property type="match status" value="1"/>
</dbReference>
<evidence type="ECO:0000256" key="5">
    <source>
        <dbReference type="ARBA" id="ARBA00022884"/>
    </source>
</evidence>
<dbReference type="GO" id="GO:0005829">
    <property type="term" value="C:cytosol"/>
    <property type="evidence" value="ECO:0007669"/>
    <property type="project" value="UniProtKB-ARBA"/>
</dbReference>
<comment type="similarity">
    <text evidence="2">Belongs to the SRP9 family.</text>
</comment>
<proteinExistence type="inferred from homology"/>
<keyword evidence="7" id="KW-0687">Ribonucleoprotein</keyword>
<dbReference type="PANTHER" id="PTHR12834:SF12">
    <property type="entry name" value="SIGNAL RECOGNITION PARTICLE 9 KDA PROTEIN"/>
    <property type="match status" value="1"/>
</dbReference>
<keyword evidence="6" id="KW-0733">Signal recognition particle</keyword>
<keyword evidence="12" id="KW-1185">Reference proteome</keyword>
<dbReference type="GO" id="GO:0006614">
    <property type="term" value="P:SRP-dependent cotranslational protein targeting to membrane"/>
    <property type="evidence" value="ECO:0007669"/>
    <property type="project" value="InterPro"/>
</dbReference>
<evidence type="ECO:0000256" key="9">
    <source>
        <dbReference type="SAM" id="MobiDB-lite"/>
    </source>
</evidence>
<comment type="subcellular location">
    <subcellularLocation>
        <location evidence="1">Cytoplasm</location>
    </subcellularLocation>
</comment>
<dbReference type="InterPro" id="IPR009018">
    <property type="entry name" value="Signal_recog_particle_SRP9/14"/>
</dbReference>
<evidence type="ECO:0000256" key="6">
    <source>
        <dbReference type="ARBA" id="ARBA00023135"/>
    </source>
</evidence>
<dbReference type="InterPro" id="IPR039914">
    <property type="entry name" value="SRP9-like"/>
</dbReference>
<protein>
    <recommendedName>
        <fullName evidence="3">Signal recognition particle 9 kDa protein</fullName>
    </recommendedName>
</protein>
<feature type="compositionally biased region" description="Basic residues" evidence="9">
    <location>
        <begin position="104"/>
        <end position="113"/>
    </location>
</feature>
<name>A0AAW1PIE1_9CHLO</name>
<comment type="function">
    <text evidence="8">Component of the signal recognition particle (SRP) complex, a ribonucleoprotein complex that mediates the cotranslational targeting of secretory and membrane proteins to the endoplasmic reticulum (ER). SRP9 together with SRP14 and the Alu portion of the SRP RNA, constitutes the elongation arrest domain of SRP. The complex of SRP9 and SRP14 is required for SRP RNA binding.</text>
</comment>
<dbReference type="Proteomes" id="UP001465755">
    <property type="component" value="Unassembled WGS sequence"/>
</dbReference>
<feature type="region of interest" description="Disordered" evidence="9">
    <location>
        <begin position="73"/>
        <end position="113"/>
    </location>
</feature>
<reference evidence="11 12" key="1">
    <citation type="journal article" date="2024" name="Nat. Commun.">
        <title>Phylogenomics reveals the evolutionary origins of lichenization in chlorophyte algae.</title>
        <authorList>
            <person name="Puginier C."/>
            <person name="Libourel C."/>
            <person name="Otte J."/>
            <person name="Skaloud P."/>
            <person name="Haon M."/>
            <person name="Grisel S."/>
            <person name="Petersen M."/>
            <person name="Berrin J.G."/>
            <person name="Delaux P.M."/>
            <person name="Dal Grande F."/>
            <person name="Keller J."/>
        </authorList>
    </citation>
    <scope>NUCLEOTIDE SEQUENCE [LARGE SCALE GENOMIC DNA]</scope>
    <source>
        <strain evidence="11 12">SAG 2036</strain>
    </source>
</reference>
<keyword evidence="4" id="KW-0963">Cytoplasm</keyword>
<sequence length="113" mass="12901">MFIEEWDAFYQQAEALFLADPLKTRLVLKYAHSKAKLTLKVTDDRTVLQYRTDQLSDLRKVEQLNNRFFHLTANGAEAADEEMPQAEPATTQSPSRAQPSSSQKSKKARRTKG</sequence>
<dbReference type="FunFam" id="3.30.720.10:FF:000001">
    <property type="entry name" value="Signal recognition particle 9 kDa protein"/>
    <property type="match status" value="1"/>
</dbReference>
<organism evidence="11 12">
    <name type="scientific">Symbiochloris irregularis</name>
    <dbReference type="NCBI Taxonomy" id="706552"/>
    <lineage>
        <taxon>Eukaryota</taxon>
        <taxon>Viridiplantae</taxon>
        <taxon>Chlorophyta</taxon>
        <taxon>core chlorophytes</taxon>
        <taxon>Trebouxiophyceae</taxon>
        <taxon>Trebouxiales</taxon>
        <taxon>Trebouxiaceae</taxon>
        <taxon>Symbiochloris</taxon>
    </lineage>
</organism>
<evidence type="ECO:0000256" key="8">
    <source>
        <dbReference type="ARBA" id="ARBA00045462"/>
    </source>
</evidence>
<dbReference type="SUPFAM" id="SSF54762">
    <property type="entry name" value="Signal recognition particle alu RNA binding heterodimer, SRP9/14"/>
    <property type="match status" value="1"/>
</dbReference>
<accession>A0AAW1PIE1</accession>
<dbReference type="GO" id="GO:0005786">
    <property type="term" value="C:signal recognition particle, endoplasmic reticulum targeting"/>
    <property type="evidence" value="ECO:0007669"/>
    <property type="project" value="UniProtKB-KW"/>
</dbReference>
<gene>
    <name evidence="11" type="ORF">WJX73_001522</name>
</gene>
<evidence type="ECO:0000313" key="11">
    <source>
        <dbReference type="EMBL" id="KAK9809289.1"/>
    </source>
</evidence>
<evidence type="ECO:0000256" key="4">
    <source>
        <dbReference type="ARBA" id="ARBA00022490"/>
    </source>
</evidence>
<dbReference type="Pfam" id="PF05486">
    <property type="entry name" value="SRP9-21"/>
    <property type="match status" value="1"/>
</dbReference>
<keyword evidence="5" id="KW-0694">RNA-binding</keyword>
<comment type="caution">
    <text evidence="11">The sequence shown here is derived from an EMBL/GenBank/DDBJ whole genome shotgun (WGS) entry which is preliminary data.</text>
</comment>
<dbReference type="InterPro" id="IPR039432">
    <property type="entry name" value="SRP9_dom"/>
</dbReference>
<evidence type="ECO:0000259" key="10">
    <source>
        <dbReference type="Pfam" id="PF05486"/>
    </source>
</evidence>
<evidence type="ECO:0000256" key="1">
    <source>
        <dbReference type="ARBA" id="ARBA00004496"/>
    </source>
</evidence>
<evidence type="ECO:0000256" key="3">
    <source>
        <dbReference type="ARBA" id="ARBA00020414"/>
    </source>
</evidence>
<dbReference type="EMBL" id="JALJOQ010000021">
    <property type="protein sequence ID" value="KAK9809289.1"/>
    <property type="molecule type" value="Genomic_DNA"/>
</dbReference>
<evidence type="ECO:0000256" key="7">
    <source>
        <dbReference type="ARBA" id="ARBA00023274"/>
    </source>
</evidence>
<dbReference type="AlphaFoldDB" id="A0AAW1PIE1"/>
<evidence type="ECO:0000256" key="2">
    <source>
        <dbReference type="ARBA" id="ARBA00009193"/>
    </source>
</evidence>
<feature type="domain" description="SRP9" evidence="10">
    <location>
        <begin position="4"/>
        <end position="67"/>
    </location>
</feature>
<evidence type="ECO:0000313" key="12">
    <source>
        <dbReference type="Proteomes" id="UP001465755"/>
    </source>
</evidence>
<dbReference type="GO" id="GO:0008312">
    <property type="term" value="F:7S RNA binding"/>
    <property type="evidence" value="ECO:0007669"/>
    <property type="project" value="InterPro"/>
</dbReference>
<feature type="compositionally biased region" description="Low complexity" evidence="9">
    <location>
        <begin position="90"/>
        <end position="103"/>
    </location>
</feature>